<evidence type="ECO:0000256" key="1">
    <source>
        <dbReference type="ARBA" id="ARBA00022734"/>
    </source>
</evidence>
<evidence type="ECO:0000313" key="5">
    <source>
        <dbReference type="Proteomes" id="UP000655225"/>
    </source>
</evidence>
<dbReference type="InterPro" id="IPR036404">
    <property type="entry name" value="Jacalin-like_lectin_dom_sf"/>
</dbReference>
<dbReference type="OrthoDB" id="581739at2759"/>
<name>A0A834YX35_TETSI</name>
<dbReference type="SMART" id="SM00915">
    <property type="entry name" value="Jacalin"/>
    <property type="match status" value="1"/>
</dbReference>
<dbReference type="OMA" id="NECESFC"/>
<organism evidence="4 5">
    <name type="scientific">Tetracentron sinense</name>
    <name type="common">Spur-leaf</name>
    <dbReference type="NCBI Taxonomy" id="13715"/>
    <lineage>
        <taxon>Eukaryota</taxon>
        <taxon>Viridiplantae</taxon>
        <taxon>Streptophyta</taxon>
        <taxon>Embryophyta</taxon>
        <taxon>Tracheophyta</taxon>
        <taxon>Spermatophyta</taxon>
        <taxon>Magnoliopsida</taxon>
        <taxon>Trochodendrales</taxon>
        <taxon>Trochodendraceae</taxon>
        <taxon>Tetracentron</taxon>
    </lineage>
</organism>
<dbReference type="CDD" id="cd09612">
    <property type="entry name" value="Jacalin"/>
    <property type="match status" value="1"/>
</dbReference>
<evidence type="ECO:0000256" key="2">
    <source>
        <dbReference type="SAM" id="MobiDB-lite"/>
    </source>
</evidence>
<evidence type="ECO:0000259" key="3">
    <source>
        <dbReference type="PROSITE" id="PS51752"/>
    </source>
</evidence>
<evidence type="ECO:0000313" key="4">
    <source>
        <dbReference type="EMBL" id="KAF8394058.1"/>
    </source>
</evidence>
<accession>A0A834YX35</accession>
<sequence length="170" mass="18435">MQVSVQQESRGDEEMVKMDAAGEPSKGEAWDDMGKDNITQIIISHGSDIDIGYILFMYAENGKVVPSKRIGLATGSSSGFDTVDLNYPSEFLTSVSGSFSNFLGTCGSSYEALTSLTFGTNKGTYGPFGVKQKKEFCFRMGDRHTFAGFHGTHDSRKGIRSIGVYVKPPS</sequence>
<dbReference type="InterPro" id="IPR001229">
    <property type="entry name" value="Jacalin-like_lectin_dom"/>
</dbReference>
<dbReference type="Proteomes" id="UP000655225">
    <property type="component" value="Unassembled WGS sequence"/>
</dbReference>
<keyword evidence="1" id="KW-0430">Lectin</keyword>
<dbReference type="PANTHER" id="PTHR47293:SF70">
    <property type="entry name" value="JACALIN-RELATED LECTIN 24-RELATED"/>
    <property type="match status" value="1"/>
</dbReference>
<keyword evidence="5" id="KW-1185">Reference proteome</keyword>
<feature type="domain" description="Jacalin-type lectin" evidence="3">
    <location>
        <begin position="15"/>
        <end position="168"/>
    </location>
</feature>
<proteinExistence type="predicted"/>
<dbReference type="AlphaFoldDB" id="A0A834YX35"/>
<dbReference type="InterPro" id="IPR033734">
    <property type="entry name" value="Jacalin-like_lectin_dom_plant"/>
</dbReference>
<comment type="caution">
    <text evidence="4">The sequence shown here is derived from an EMBL/GenBank/DDBJ whole genome shotgun (WGS) entry which is preliminary data.</text>
</comment>
<dbReference type="SUPFAM" id="SSF51101">
    <property type="entry name" value="Mannose-binding lectins"/>
    <property type="match status" value="1"/>
</dbReference>
<dbReference type="Pfam" id="PF01419">
    <property type="entry name" value="Jacalin"/>
    <property type="match status" value="1"/>
</dbReference>
<dbReference type="PANTHER" id="PTHR47293">
    <property type="entry name" value="JACALIN-RELATED LECTIN 3"/>
    <property type="match status" value="1"/>
</dbReference>
<dbReference type="GO" id="GO:0030246">
    <property type="term" value="F:carbohydrate binding"/>
    <property type="evidence" value="ECO:0007669"/>
    <property type="project" value="UniProtKB-KW"/>
</dbReference>
<dbReference type="EMBL" id="JABCRI010000014">
    <property type="protein sequence ID" value="KAF8394058.1"/>
    <property type="molecule type" value="Genomic_DNA"/>
</dbReference>
<reference evidence="4 5" key="1">
    <citation type="submission" date="2020-04" db="EMBL/GenBank/DDBJ databases">
        <title>Plant Genome Project.</title>
        <authorList>
            <person name="Zhang R.-G."/>
        </authorList>
    </citation>
    <scope>NUCLEOTIDE SEQUENCE [LARGE SCALE GENOMIC DNA]</scope>
    <source>
        <strain evidence="4">YNK0</strain>
        <tissue evidence="4">Leaf</tissue>
    </source>
</reference>
<gene>
    <name evidence="4" type="ORF">HHK36_020260</name>
</gene>
<dbReference type="Gene3D" id="2.100.10.30">
    <property type="entry name" value="Jacalin-like lectin domain"/>
    <property type="match status" value="1"/>
</dbReference>
<protein>
    <recommendedName>
        <fullName evidence="3">Jacalin-type lectin domain-containing protein</fullName>
    </recommendedName>
</protein>
<feature type="region of interest" description="Disordered" evidence="2">
    <location>
        <begin position="1"/>
        <end position="32"/>
    </location>
</feature>
<dbReference type="PROSITE" id="PS51752">
    <property type="entry name" value="JACALIN_LECTIN"/>
    <property type="match status" value="1"/>
</dbReference>